<protein>
    <submittedName>
        <fullName evidence="1">Uncharacterized protein</fullName>
    </submittedName>
</protein>
<keyword evidence="2" id="KW-1185">Reference proteome</keyword>
<proteinExistence type="predicted"/>
<evidence type="ECO:0000313" key="1">
    <source>
        <dbReference type="EMBL" id="KAJ7523384.1"/>
    </source>
</evidence>
<sequence>MGFYSDWKFKLLVPRSVTNLECIVVDLESPAHLPKNYIWYTFFERSISTINVWHNGLVALVGVHLEVVQSSNYLPKVVLLAHFISSPRRSSWPTWNFALRTSGGQLDATYSLEVSI</sequence>
<dbReference type="Proteomes" id="UP001162992">
    <property type="component" value="Chromosome 18"/>
</dbReference>
<accession>A0ACC2B0T0</accession>
<comment type="caution">
    <text evidence="1">The sequence shown here is derived from an EMBL/GenBank/DDBJ whole genome shotgun (WGS) entry which is preliminary data.</text>
</comment>
<evidence type="ECO:0000313" key="2">
    <source>
        <dbReference type="Proteomes" id="UP001162992"/>
    </source>
</evidence>
<dbReference type="EMBL" id="CM055109">
    <property type="protein sequence ID" value="KAJ7523384.1"/>
    <property type="molecule type" value="Genomic_DNA"/>
</dbReference>
<gene>
    <name evidence="1" type="ORF">O6H91_18G049300</name>
</gene>
<name>A0ACC2B0T0_DIPCM</name>
<reference evidence="2" key="1">
    <citation type="journal article" date="2024" name="Proc. Natl. Acad. Sci. U.S.A.">
        <title>Extraordinary preservation of gene collinearity over three hundred million years revealed in homosporous lycophytes.</title>
        <authorList>
            <person name="Li C."/>
            <person name="Wickell D."/>
            <person name="Kuo L.Y."/>
            <person name="Chen X."/>
            <person name="Nie B."/>
            <person name="Liao X."/>
            <person name="Peng D."/>
            <person name="Ji J."/>
            <person name="Jenkins J."/>
            <person name="Williams M."/>
            <person name="Shu S."/>
            <person name="Plott C."/>
            <person name="Barry K."/>
            <person name="Rajasekar S."/>
            <person name="Grimwood J."/>
            <person name="Han X."/>
            <person name="Sun S."/>
            <person name="Hou Z."/>
            <person name="He W."/>
            <person name="Dai G."/>
            <person name="Sun C."/>
            <person name="Schmutz J."/>
            <person name="Leebens-Mack J.H."/>
            <person name="Li F.W."/>
            <person name="Wang L."/>
        </authorList>
    </citation>
    <scope>NUCLEOTIDE SEQUENCE [LARGE SCALE GENOMIC DNA]</scope>
    <source>
        <strain evidence="2">cv. PW_Plant_1</strain>
    </source>
</reference>
<organism evidence="1 2">
    <name type="scientific">Diphasiastrum complanatum</name>
    <name type="common">Issler's clubmoss</name>
    <name type="synonym">Lycopodium complanatum</name>
    <dbReference type="NCBI Taxonomy" id="34168"/>
    <lineage>
        <taxon>Eukaryota</taxon>
        <taxon>Viridiplantae</taxon>
        <taxon>Streptophyta</taxon>
        <taxon>Embryophyta</taxon>
        <taxon>Tracheophyta</taxon>
        <taxon>Lycopodiopsida</taxon>
        <taxon>Lycopodiales</taxon>
        <taxon>Lycopodiaceae</taxon>
        <taxon>Lycopodioideae</taxon>
        <taxon>Diphasiastrum</taxon>
    </lineage>
</organism>